<organism evidence="2 3">
    <name type="scientific">Jatrophihabitans lederbergiae</name>
    <dbReference type="NCBI Taxonomy" id="3075547"/>
    <lineage>
        <taxon>Bacteria</taxon>
        <taxon>Bacillati</taxon>
        <taxon>Actinomycetota</taxon>
        <taxon>Actinomycetes</taxon>
        <taxon>Jatrophihabitantales</taxon>
        <taxon>Jatrophihabitantaceae</taxon>
        <taxon>Jatrophihabitans</taxon>
    </lineage>
</organism>
<name>A0ABU2J5P6_9ACTN</name>
<keyword evidence="2" id="KW-0808">Transferase</keyword>
<dbReference type="SUPFAM" id="SSF53448">
    <property type="entry name" value="Nucleotide-diphospho-sugar transferases"/>
    <property type="match status" value="1"/>
</dbReference>
<dbReference type="EMBL" id="JAVREH010000002">
    <property type="protein sequence ID" value="MDT0260291.1"/>
    <property type="molecule type" value="Genomic_DNA"/>
</dbReference>
<comment type="caution">
    <text evidence="2">The sequence shown here is derived from an EMBL/GenBank/DDBJ whole genome shotgun (WGS) entry which is preliminary data.</text>
</comment>
<keyword evidence="3" id="KW-1185">Reference proteome</keyword>
<proteinExistence type="predicted"/>
<dbReference type="Proteomes" id="UP001183176">
    <property type="component" value="Unassembled WGS sequence"/>
</dbReference>
<feature type="domain" description="Glycosyltransferase 2-like" evidence="1">
    <location>
        <begin position="9"/>
        <end position="135"/>
    </location>
</feature>
<dbReference type="PANTHER" id="PTHR43685:SF2">
    <property type="entry name" value="GLYCOSYLTRANSFERASE 2-LIKE DOMAIN-CONTAINING PROTEIN"/>
    <property type="match status" value="1"/>
</dbReference>
<dbReference type="RefSeq" id="WP_311421444.1">
    <property type="nucleotide sequence ID" value="NZ_JAVREH010000002.1"/>
</dbReference>
<dbReference type="InterPro" id="IPR001173">
    <property type="entry name" value="Glyco_trans_2-like"/>
</dbReference>
<evidence type="ECO:0000313" key="2">
    <source>
        <dbReference type="EMBL" id="MDT0260291.1"/>
    </source>
</evidence>
<dbReference type="EC" id="2.4.-.-" evidence="2"/>
<dbReference type="InterPro" id="IPR050834">
    <property type="entry name" value="Glycosyltransf_2"/>
</dbReference>
<keyword evidence="2" id="KW-0328">Glycosyltransferase</keyword>
<protein>
    <submittedName>
        <fullName evidence="2">Glycosyltransferase family A protein</fullName>
        <ecNumber evidence="2">2.4.-.-</ecNumber>
    </submittedName>
</protein>
<gene>
    <name evidence="2" type="ORF">RM423_02670</name>
</gene>
<dbReference type="Pfam" id="PF00535">
    <property type="entry name" value="Glycos_transf_2"/>
    <property type="match status" value="1"/>
</dbReference>
<dbReference type="InterPro" id="IPR029044">
    <property type="entry name" value="Nucleotide-diphossugar_trans"/>
</dbReference>
<dbReference type="PANTHER" id="PTHR43685">
    <property type="entry name" value="GLYCOSYLTRANSFERASE"/>
    <property type="match status" value="1"/>
</dbReference>
<sequence length="348" mass="38099">MTNTSLVGVVMTAYDSGSFIAEALASLVAQSNTDWQCVVVDDGSTDSTVDIVRGMAAQDDRITLVRQDHGGVSRARNAGLAALSPQACYVAFFDSDDRYLGDALESLVAVLDRRPDAVGAFGWAEYMDEHGEPLQLGAHPALQRARRVTRGWRLGDVDPGADSTFDDVAVAGAIWPSAVALHRRSAITAAGGLDESFTRQGDWELYVRMARLGPFAVLEKQVVWYRRHGSNLTGDVLESCYQQERVRYKAWLSASNSPTQRRVVARGARRIQLAGIRRMLRRLRADASSRQPWCALIDAVGLAMMGAALLRRGPARPSRRRVSWTAAEVHRGRRILRACDCRSGCPGS</sequence>
<evidence type="ECO:0000313" key="3">
    <source>
        <dbReference type="Proteomes" id="UP001183176"/>
    </source>
</evidence>
<dbReference type="CDD" id="cd00761">
    <property type="entry name" value="Glyco_tranf_GTA_type"/>
    <property type="match status" value="1"/>
</dbReference>
<evidence type="ECO:0000259" key="1">
    <source>
        <dbReference type="Pfam" id="PF00535"/>
    </source>
</evidence>
<dbReference type="GO" id="GO:0016757">
    <property type="term" value="F:glycosyltransferase activity"/>
    <property type="evidence" value="ECO:0007669"/>
    <property type="project" value="UniProtKB-KW"/>
</dbReference>
<accession>A0ABU2J5P6</accession>
<dbReference type="Gene3D" id="3.90.550.10">
    <property type="entry name" value="Spore Coat Polysaccharide Biosynthesis Protein SpsA, Chain A"/>
    <property type="match status" value="1"/>
</dbReference>
<reference evidence="3" key="1">
    <citation type="submission" date="2023-07" db="EMBL/GenBank/DDBJ databases">
        <title>30 novel species of actinomycetes from the DSMZ collection.</title>
        <authorList>
            <person name="Nouioui I."/>
        </authorList>
    </citation>
    <scope>NUCLEOTIDE SEQUENCE [LARGE SCALE GENOMIC DNA]</scope>
    <source>
        <strain evidence="3">DSM 44399</strain>
    </source>
</reference>